<proteinExistence type="predicted"/>
<comment type="caution">
    <text evidence="1">The sequence shown here is derived from an EMBL/GenBank/DDBJ whole genome shotgun (WGS) entry which is preliminary data.</text>
</comment>
<name>A0ABT9IEB7_9ACTN</name>
<evidence type="ECO:0000313" key="1">
    <source>
        <dbReference type="EMBL" id="MDP5183522.1"/>
    </source>
</evidence>
<accession>A0ABT9IEB7</accession>
<dbReference type="Proteomes" id="UP001233673">
    <property type="component" value="Unassembled WGS sequence"/>
</dbReference>
<reference evidence="2" key="1">
    <citation type="submission" date="2023-05" db="EMBL/GenBank/DDBJ databases">
        <title>Draft genome of Pseudofrankia sp. BMG5.37.</title>
        <authorList>
            <person name="Gtari M."/>
            <person name="Ghodhbane F."/>
            <person name="Sbissi I."/>
        </authorList>
    </citation>
    <scope>NUCLEOTIDE SEQUENCE [LARGE SCALE GENOMIC DNA]</scope>
    <source>
        <strain evidence="2">BMG 814</strain>
    </source>
</reference>
<keyword evidence="2" id="KW-1185">Reference proteome</keyword>
<dbReference type="RefSeq" id="WP_306000145.1">
    <property type="nucleotide sequence ID" value="NZ_JASNFN010000013.1"/>
</dbReference>
<gene>
    <name evidence="1" type="ORF">QOZ88_12825</name>
</gene>
<sequence>METHLVPDLTHTLRRQPGAAALGAYREELRSPVDEELLATVVEWSAKAVQPDTSHPDEPPLTNT</sequence>
<evidence type="ECO:0000313" key="2">
    <source>
        <dbReference type="Proteomes" id="UP001233673"/>
    </source>
</evidence>
<protein>
    <submittedName>
        <fullName evidence="1">Uncharacterized protein</fullName>
    </submittedName>
</protein>
<organism evidence="1 2">
    <name type="scientific">Blastococcus carthaginiensis</name>
    <dbReference type="NCBI Taxonomy" id="3050034"/>
    <lineage>
        <taxon>Bacteria</taxon>
        <taxon>Bacillati</taxon>
        <taxon>Actinomycetota</taxon>
        <taxon>Actinomycetes</taxon>
        <taxon>Geodermatophilales</taxon>
        <taxon>Geodermatophilaceae</taxon>
        <taxon>Blastococcus</taxon>
    </lineage>
</organism>
<dbReference type="EMBL" id="JASNFN010000013">
    <property type="protein sequence ID" value="MDP5183522.1"/>
    <property type="molecule type" value="Genomic_DNA"/>
</dbReference>